<sequence>MDRIEKFLGRRPIKNRRKVKCNGREHVITKEDLKVIRAFRKNVCMDPDVDLYRPLNLSFSRKTMNGPILEKKERKDKSQSTYYTPRILRKSIRQYIPQKDCEQLVNTILDVWEDEGMDDLNAYEQDIFVNTEEQYTGAVEKLSYRTEDLKKSLRRIYLRLYDPREKKEFKLKDFVKEMPKPETLGPFPKEIGLSYCFDHPVRINVHESHRMFASCKGRVLEVYEFDGFVKVVEIVFDSDVRAARFAIDGLICVLVGDSAYIVSLEYEITNTEMIADAFSLVEMKQRKRSINGWDEQLCTCAVLKSSKKVNNIEVHQNGKYLGVVSGKEITVCDLTKWKAMKICLDRGKTPLKMRFHRTLSRIIVSTTNSIIVYDLVTRKTVCEGVGMSFVFDFCLVNENVVALVNNLNKVVLYDHVRNEILRTMVQEQIGIEVAHHRKYNLMCVSYPTEMIVFYNDISNDLVVPLHRISGKYRDLAFHPVLPWLYGISGKMLYVFT</sequence>
<dbReference type="GO" id="GO:0000463">
    <property type="term" value="P:maturation of LSU-rRNA from tricistronic rRNA transcript (SSU-rRNA, 5.8S rRNA, LSU-rRNA)"/>
    <property type="evidence" value="ECO:0007669"/>
    <property type="project" value="TreeGrafter"/>
</dbReference>
<dbReference type="InterPro" id="IPR036322">
    <property type="entry name" value="WD40_repeat_dom_sf"/>
</dbReference>
<dbReference type="InterPro" id="IPR028598">
    <property type="entry name" value="BOP1/Erb1"/>
</dbReference>
<dbReference type="STRING" id="1354746.A0A0B2UGV1"/>
<name>A0A0B2UGV1_9MICR</name>
<dbReference type="PANTHER" id="PTHR17605:SF0">
    <property type="entry name" value="RIBOSOME BIOGENESIS PROTEIN BOP1"/>
    <property type="match status" value="1"/>
</dbReference>
<dbReference type="GO" id="GO:0043021">
    <property type="term" value="F:ribonucleoprotein complex binding"/>
    <property type="evidence" value="ECO:0007669"/>
    <property type="project" value="TreeGrafter"/>
</dbReference>
<dbReference type="AlphaFoldDB" id="A0A0B2UGV1"/>
<dbReference type="GO" id="GO:0030687">
    <property type="term" value="C:preribosome, large subunit precursor"/>
    <property type="evidence" value="ECO:0007669"/>
    <property type="project" value="TreeGrafter"/>
</dbReference>
<dbReference type="InterPro" id="IPR015943">
    <property type="entry name" value="WD40/YVTN_repeat-like_dom_sf"/>
</dbReference>
<dbReference type="Gene3D" id="2.130.10.10">
    <property type="entry name" value="YVTN repeat-like/Quinoprotein amine dehydrogenase"/>
    <property type="match status" value="1"/>
</dbReference>
<comment type="caution">
    <text evidence="1">The sequence shown here is derived from an EMBL/GenBank/DDBJ whole genome shotgun (WGS) entry which is preliminary data.</text>
</comment>
<accession>A0A0B2UGV1</accession>
<dbReference type="Proteomes" id="UP000031056">
    <property type="component" value="Unassembled WGS sequence"/>
</dbReference>
<dbReference type="VEuPathDB" id="MicrosporidiaDB:M896_021040"/>
<dbReference type="SUPFAM" id="SSF50978">
    <property type="entry name" value="WD40 repeat-like"/>
    <property type="match status" value="1"/>
</dbReference>
<proteinExistence type="predicted"/>
<dbReference type="GO" id="GO:0070545">
    <property type="term" value="C:PeBoW complex"/>
    <property type="evidence" value="ECO:0007669"/>
    <property type="project" value="TreeGrafter"/>
</dbReference>
<dbReference type="EMBL" id="JOKQ01000002">
    <property type="protein sequence ID" value="KHN70266.1"/>
    <property type="molecule type" value="Genomic_DNA"/>
</dbReference>
<dbReference type="GeneID" id="26261199"/>
<evidence type="ECO:0000313" key="2">
    <source>
        <dbReference type="Proteomes" id="UP000031056"/>
    </source>
</evidence>
<dbReference type="InParanoid" id="A0A0B2UGV1"/>
<dbReference type="OrthoDB" id="5571054at2759"/>
<dbReference type="PANTHER" id="PTHR17605">
    <property type="entry name" value="RIBOSOME BIOGENESIS PROTEIN BOP1 BLOCK OF PROLIFERATION 1 PROTEIN"/>
    <property type="match status" value="1"/>
</dbReference>
<evidence type="ECO:0000313" key="1">
    <source>
        <dbReference type="EMBL" id="KHN70266.1"/>
    </source>
</evidence>
<protein>
    <submittedName>
        <fullName evidence="1">Uncharacterized protein</fullName>
    </submittedName>
</protein>
<reference evidence="1 2" key="1">
    <citation type="journal article" date="2014" name="MBio">
        <title>The Ordospora colligata genome; evolution of extreme reduction in microsporidia and host-to-parasite horizontal gene transfer.</title>
        <authorList>
            <person name="Pombert J.-F."/>
            <person name="Haag K.L."/>
            <person name="Beidas S."/>
            <person name="Ebert D."/>
            <person name="Keeling P.J."/>
        </authorList>
    </citation>
    <scope>NUCLEOTIDE SEQUENCE [LARGE SCALE GENOMIC DNA]</scope>
    <source>
        <strain evidence="1 2">OC4</strain>
    </source>
</reference>
<dbReference type="RefSeq" id="XP_014564308.1">
    <property type="nucleotide sequence ID" value="XM_014708822.1"/>
</dbReference>
<organism evidence="1 2">
    <name type="scientific">Ordospora colligata OC4</name>
    <dbReference type="NCBI Taxonomy" id="1354746"/>
    <lineage>
        <taxon>Eukaryota</taxon>
        <taxon>Fungi</taxon>
        <taxon>Fungi incertae sedis</taxon>
        <taxon>Microsporidia</taxon>
        <taxon>Ordosporidae</taxon>
        <taxon>Ordospora</taxon>
    </lineage>
</organism>
<dbReference type="HOGENOM" id="CLU_049639_0_0_1"/>
<gene>
    <name evidence="1" type="ORF">M896_021040</name>
</gene>
<keyword evidence="2" id="KW-1185">Reference proteome</keyword>